<evidence type="ECO:0000256" key="2">
    <source>
        <dbReference type="SAM" id="SignalP"/>
    </source>
</evidence>
<dbReference type="Proteomes" id="UP000316614">
    <property type="component" value="Chromosome"/>
</dbReference>
<evidence type="ECO:0008006" key="5">
    <source>
        <dbReference type="Google" id="ProtNLM"/>
    </source>
</evidence>
<protein>
    <recommendedName>
        <fullName evidence="5">Lipoprotein</fullName>
    </recommendedName>
</protein>
<feature type="region of interest" description="Disordered" evidence="1">
    <location>
        <begin position="30"/>
        <end position="56"/>
    </location>
</feature>
<dbReference type="OrthoDB" id="821747at2"/>
<feature type="compositionally biased region" description="Polar residues" evidence="1">
    <location>
        <begin position="36"/>
        <end position="54"/>
    </location>
</feature>
<reference evidence="3 4" key="1">
    <citation type="submission" date="2019-06" db="EMBL/GenBank/DDBJ databases">
        <title>Echinicola alkalisoli sp. nov. isolated from saline soil.</title>
        <authorList>
            <person name="Sun J.-Q."/>
            <person name="Xu L."/>
        </authorList>
    </citation>
    <scope>NUCLEOTIDE SEQUENCE [LARGE SCALE GENOMIC DNA]</scope>
    <source>
        <strain evidence="3 4">LN3S3</strain>
    </source>
</reference>
<proteinExistence type="predicted"/>
<dbReference type="EMBL" id="CP041253">
    <property type="protein sequence ID" value="QDH78765.1"/>
    <property type="molecule type" value="Genomic_DNA"/>
</dbReference>
<keyword evidence="4" id="KW-1185">Reference proteome</keyword>
<dbReference type="KEGG" id="echi:FKX85_06840"/>
<dbReference type="RefSeq" id="WP_141614019.1">
    <property type="nucleotide sequence ID" value="NZ_CP041253.1"/>
</dbReference>
<feature type="chain" id="PRO_5022169266" description="Lipoprotein" evidence="2">
    <location>
        <begin position="26"/>
        <end position="256"/>
    </location>
</feature>
<keyword evidence="2" id="KW-0732">Signal</keyword>
<gene>
    <name evidence="3" type="ORF">FKX85_06840</name>
</gene>
<sequence length="256" mass="27347">MKSTMKNCAKWIMPLSLGLVMMACSDDEETPKEGYSQVTLKSTAEGNSESTSENNRVDVSGMSITSFQVGTRDMEMKYVSQAGIDAGISIGNGILETNISAELGSQVSQEKSLTLVADGESQVSVIGEGETPNGSYTEVIFKLYQHSEASAESEMKDKSMLIQGEVEGKSTQVWFAAEKQLRAVAESSQGYEVNGNTDMTVVFDLEAMFAGVEMDAALDANADGVVEIGPDNVDGNAALYSKIESNIESAIVLKNQ</sequence>
<evidence type="ECO:0000313" key="3">
    <source>
        <dbReference type="EMBL" id="QDH78765.1"/>
    </source>
</evidence>
<organism evidence="3 4">
    <name type="scientific">Echinicola soli</name>
    <dbReference type="NCBI Taxonomy" id="2591634"/>
    <lineage>
        <taxon>Bacteria</taxon>
        <taxon>Pseudomonadati</taxon>
        <taxon>Bacteroidota</taxon>
        <taxon>Cytophagia</taxon>
        <taxon>Cytophagales</taxon>
        <taxon>Cyclobacteriaceae</taxon>
        <taxon>Echinicola</taxon>
    </lineage>
</organism>
<feature type="signal peptide" evidence="2">
    <location>
        <begin position="1"/>
        <end position="25"/>
    </location>
</feature>
<accession>A0A514CG13</accession>
<dbReference type="AlphaFoldDB" id="A0A514CG13"/>
<dbReference type="PROSITE" id="PS51257">
    <property type="entry name" value="PROKAR_LIPOPROTEIN"/>
    <property type="match status" value="1"/>
</dbReference>
<evidence type="ECO:0000256" key="1">
    <source>
        <dbReference type="SAM" id="MobiDB-lite"/>
    </source>
</evidence>
<evidence type="ECO:0000313" key="4">
    <source>
        <dbReference type="Proteomes" id="UP000316614"/>
    </source>
</evidence>
<name>A0A514CG13_9BACT</name>